<keyword evidence="1" id="KW-0175">Coiled coil</keyword>
<feature type="region of interest" description="Disordered" evidence="2">
    <location>
        <begin position="210"/>
        <end position="263"/>
    </location>
</feature>
<sequence>MKEIFEQNLDLEARTARILGESKNDPAIAFKNTFAYMQEVADNPEKFAAVFSTMRELYKNIPVQNVSEQVEAVSSVLNFANNYKGDNREAIGQNILEFTNSLDENIKQHSRIKDDFEALKPSVDKIPVINAIKIETKKSVLPNKIRSMELLNAANELAAAMRGVNESLSDGINTTPSPEVADNGKQSTMEAGLAVAEKARVTVDPILETATSDKPISEKAVPQPVNDKGSDNSSKTINNVSEASQAREATNTEEAERVIRESGKSIADRKAALEEGVKNNQEKNANKIDAEQEIRELRAAAGEEPLSLAQRRDALQKSFEVQPENINKTNAGEEITKAYEEAGTGQKSVAQLVKEQEERSNGSNLPSQEVVINNNVKETEQLAGQRNLNLASETQTQAENPDATEEVKIISDTALQNEVISNERAKRVQEEIAMAGVNIKKRAEELENRLSNPNNDVSNIPPPLPPRARGESQAKTENMEEAVIPQSVEDSQPIAKKEDEEKSNLPGNPAITEQKVEDQPKQGQQQSTKQGDNISKNQEQNTQNQYAQAQQENDGQPKKRGFLRRFGDAFKDEFTPSNKTMMMIWAGLLIAAMLFFPPAVLPLVTFGAAAAVTVATNKVAKVFNSPVGHSIAKAVSAPMGMFGDLVNGLLKGTAALGAIVATPFTDKTLMENVKAATGVLPELGSFTKAALTTGGVNQPNNSGSMQKANTANSKTTVTADAKRNDVKGQESKKEDKEATTAAVEGKGTTTEKKAASDELKKQTEQLKQEQQQQQGQAEKPPVESHETNFLGQHRQQEQQPTSPPVPPRPTQAELEAAKASPTAGQQQGQQPTAPAPLSSPIPEQTLSKQQMAEQQAQGAIKQIAKVTSSSQGKDEVSPANSHQTNIDNSKPEDPNKKVGWANGVKPQSGKNGSRTL</sequence>
<dbReference type="AlphaFoldDB" id="A0A0C1QNJ1"/>
<evidence type="ECO:0000313" key="5">
    <source>
        <dbReference type="Proteomes" id="UP000031258"/>
    </source>
</evidence>
<organism evidence="4 5">
    <name type="scientific">Candidatus Jidaibacter acanthamoebae</name>
    <dbReference type="NCBI Taxonomy" id="86105"/>
    <lineage>
        <taxon>Bacteria</taxon>
        <taxon>Pseudomonadati</taxon>
        <taxon>Pseudomonadota</taxon>
        <taxon>Alphaproteobacteria</taxon>
        <taxon>Rickettsiales</taxon>
        <taxon>Candidatus Midichloriaceae</taxon>
        <taxon>Candidatus Jidaibacter</taxon>
    </lineage>
</organism>
<accession>A0A0C1QNJ1</accession>
<keyword evidence="3" id="KW-1133">Transmembrane helix</keyword>
<evidence type="ECO:0000256" key="2">
    <source>
        <dbReference type="SAM" id="MobiDB-lite"/>
    </source>
</evidence>
<feature type="compositionally biased region" description="Polar residues" evidence="2">
    <location>
        <begin position="694"/>
        <end position="718"/>
    </location>
</feature>
<keyword evidence="3" id="KW-0812">Transmembrane</keyword>
<feature type="region of interest" description="Disordered" evidence="2">
    <location>
        <begin position="694"/>
        <end position="916"/>
    </location>
</feature>
<feature type="compositionally biased region" description="Polar residues" evidence="2">
    <location>
        <begin position="878"/>
        <end position="888"/>
    </location>
</feature>
<dbReference type="RefSeq" id="WP_039455884.1">
    <property type="nucleotide sequence ID" value="NZ_JSWE01000092.1"/>
</dbReference>
<feature type="region of interest" description="Disordered" evidence="2">
    <location>
        <begin position="449"/>
        <end position="560"/>
    </location>
</feature>
<keyword evidence="5" id="KW-1185">Reference proteome</keyword>
<proteinExistence type="predicted"/>
<feature type="coiled-coil region" evidence="1">
    <location>
        <begin position="273"/>
        <end position="300"/>
    </location>
</feature>
<feature type="transmembrane region" description="Helical" evidence="3">
    <location>
        <begin position="582"/>
        <end position="615"/>
    </location>
</feature>
<feature type="compositionally biased region" description="Polar residues" evidence="2">
    <location>
        <begin position="841"/>
        <end position="851"/>
    </location>
</feature>
<feature type="compositionally biased region" description="Low complexity" evidence="2">
    <location>
        <begin position="852"/>
        <end position="865"/>
    </location>
</feature>
<dbReference type="EMBL" id="JSWE01000092">
    <property type="protein sequence ID" value="KIE05618.1"/>
    <property type="molecule type" value="Genomic_DNA"/>
</dbReference>
<feature type="compositionally biased region" description="Basic and acidic residues" evidence="2">
    <location>
        <begin position="720"/>
        <end position="738"/>
    </location>
</feature>
<dbReference type="Proteomes" id="UP000031258">
    <property type="component" value="Unassembled WGS sequence"/>
</dbReference>
<feature type="compositionally biased region" description="Polar residues" evidence="2">
    <location>
        <begin position="449"/>
        <end position="458"/>
    </location>
</feature>
<dbReference type="OrthoDB" id="9817583at2"/>
<evidence type="ECO:0000256" key="1">
    <source>
        <dbReference type="SAM" id="Coils"/>
    </source>
</evidence>
<gene>
    <name evidence="4" type="ORF">NF27_DP01620</name>
</gene>
<name>A0A0C1QNJ1_9RICK</name>
<evidence type="ECO:0000313" key="4">
    <source>
        <dbReference type="EMBL" id="KIE05618.1"/>
    </source>
</evidence>
<feature type="compositionally biased region" description="Polar residues" evidence="2">
    <location>
        <begin position="231"/>
        <end position="244"/>
    </location>
</feature>
<keyword evidence="3" id="KW-0472">Membrane</keyword>
<dbReference type="STRING" id="86105.NF27_DP01620"/>
<feature type="compositionally biased region" description="Basic and acidic residues" evidence="2">
    <location>
        <begin position="468"/>
        <end position="478"/>
    </location>
</feature>
<feature type="compositionally biased region" description="Basic and acidic residues" evidence="2">
    <location>
        <begin position="254"/>
        <end position="263"/>
    </location>
</feature>
<feature type="compositionally biased region" description="Low complexity" evidence="2">
    <location>
        <begin position="821"/>
        <end position="832"/>
    </location>
</feature>
<protein>
    <submittedName>
        <fullName evidence="4">Uncharacterized protein</fullName>
    </submittedName>
</protein>
<reference evidence="4 5" key="1">
    <citation type="submission" date="2014-11" db="EMBL/GenBank/DDBJ databases">
        <title>A Rickettsiales Symbiont of Amoebae With Ancient Features.</title>
        <authorList>
            <person name="Schulz F."/>
            <person name="Martijn J."/>
            <person name="Wascher F."/>
            <person name="Kostanjsek R."/>
            <person name="Ettema T.J."/>
            <person name="Horn M."/>
        </authorList>
    </citation>
    <scope>NUCLEOTIDE SEQUENCE [LARGE SCALE GENOMIC DNA]</scope>
    <source>
        <strain evidence="4 5">UWC36</strain>
    </source>
</reference>
<comment type="caution">
    <text evidence="4">The sequence shown here is derived from an EMBL/GenBank/DDBJ whole genome shotgun (WGS) entry which is preliminary data.</text>
</comment>
<feature type="compositionally biased region" description="Basic and acidic residues" evidence="2">
    <location>
        <begin position="749"/>
        <end position="767"/>
    </location>
</feature>
<feature type="compositionally biased region" description="Low complexity" evidence="2">
    <location>
        <begin position="768"/>
        <end position="779"/>
    </location>
</feature>
<evidence type="ECO:0000256" key="3">
    <source>
        <dbReference type="SAM" id="Phobius"/>
    </source>
</evidence>
<feature type="compositionally biased region" description="Low complexity" evidence="2">
    <location>
        <begin position="521"/>
        <end position="553"/>
    </location>
</feature>